<proteinExistence type="predicted"/>
<dbReference type="AlphaFoldDB" id="A0A9D4GVL1"/>
<reference evidence="1" key="1">
    <citation type="journal article" date="2019" name="bioRxiv">
        <title>The Genome of the Zebra Mussel, Dreissena polymorpha: A Resource for Invasive Species Research.</title>
        <authorList>
            <person name="McCartney M.A."/>
            <person name="Auch B."/>
            <person name="Kono T."/>
            <person name="Mallez S."/>
            <person name="Zhang Y."/>
            <person name="Obille A."/>
            <person name="Becker A."/>
            <person name="Abrahante J.E."/>
            <person name="Garbe J."/>
            <person name="Badalamenti J.P."/>
            <person name="Herman A."/>
            <person name="Mangelson H."/>
            <person name="Liachko I."/>
            <person name="Sullivan S."/>
            <person name="Sone E.D."/>
            <person name="Koren S."/>
            <person name="Silverstein K.A.T."/>
            <person name="Beckman K.B."/>
            <person name="Gohl D.M."/>
        </authorList>
    </citation>
    <scope>NUCLEOTIDE SEQUENCE</scope>
    <source>
        <strain evidence="1">Duluth1</strain>
        <tissue evidence="1">Whole animal</tissue>
    </source>
</reference>
<protein>
    <submittedName>
        <fullName evidence="1">Uncharacterized protein</fullName>
    </submittedName>
</protein>
<name>A0A9D4GVL1_DREPO</name>
<gene>
    <name evidence="1" type="ORF">DPMN_124168</name>
</gene>
<organism evidence="1 2">
    <name type="scientific">Dreissena polymorpha</name>
    <name type="common">Zebra mussel</name>
    <name type="synonym">Mytilus polymorpha</name>
    <dbReference type="NCBI Taxonomy" id="45954"/>
    <lineage>
        <taxon>Eukaryota</taxon>
        <taxon>Metazoa</taxon>
        <taxon>Spiralia</taxon>
        <taxon>Lophotrochozoa</taxon>
        <taxon>Mollusca</taxon>
        <taxon>Bivalvia</taxon>
        <taxon>Autobranchia</taxon>
        <taxon>Heteroconchia</taxon>
        <taxon>Euheterodonta</taxon>
        <taxon>Imparidentia</taxon>
        <taxon>Neoheterodontei</taxon>
        <taxon>Myida</taxon>
        <taxon>Dreissenoidea</taxon>
        <taxon>Dreissenidae</taxon>
        <taxon>Dreissena</taxon>
    </lineage>
</organism>
<keyword evidence="2" id="KW-1185">Reference proteome</keyword>
<accession>A0A9D4GVL1</accession>
<dbReference type="Proteomes" id="UP000828390">
    <property type="component" value="Unassembled WGS sequence"/>
</dbReference>
<reference evidence="1" key="2">
    <citation type="submission" date="2020-11" db="EMBL/GenBank/DDBJ databases">
        <authorList>
            <person name="McCartney M.A."/>
            <person name="Auch B."/>
            <person name="Kono T."/>
            <person name="Mallez S."/>
            <person name="Becker A."/>
            <person name="Gohl D.M."/>
            <person name="Silverstein K.A.T."/>
            <person name="Koren S."/>
            <person name="Bechman K.B."/>
            <person name="Herman A."/>
            <person name="Abrahante J.E."/>
            <person name="Garbe J."/>
        </authorList>
    </citation>
    <scope>NUCLEOTIDE SEQUENCE</scope>
    <source>
        <strain evidence="1">Duluth1</strain>
        <tissue evidence="1">Whole animal</tissue>
    </source>
</reference>
<dbReference type="EMBL" id="JAIWYP010000005">
    <property type="protein sequence ID" value="KAH3822390.1"/>
    <property type="molecule type" value="Genomic_DNA"/>
</dbReference>
<evidence type="ECO:0000313" key="1">
    <source>
        <dbReference type="EMBL" id="KAH3822390.1"/>
    </source>
</evidence>
<comment type="caution">
    <text evidence="1">The sequence shown here is derived from an EMBL/GenBank/DDBJ whole genome shotgun (WGS) entry which is preliminary data.</text>
</comment>
<sequence>MSLLKWLKTGTVQTRSPTIAGLPDPAKAQSTTEALLTQTANVSLEEMVNGRKRKIGEYGTYSDENISDNRQQKKMSEMTFDNDRFRIYKSINNNRWFVGA</sequence>
<evidence type="ECO:0000313" key="2">
    <source>
        <dbReference type="Proteomes" id="UP000828390"/>
    </source>
</evidence>